<reference evidence="3" key="1">
    <citation type="submission" date="2017-01" db="EMBL/GenBank/DDBJ databases">
        <authorList>
            <person name="Varghese N."/>
            <person name="Submissions S."/>
        </authorList>
    </citation>
    <scope>NUCLEOTIDE SEQUENCE [LARGE SCALE GENOMIC DNA]</scope>
    <source>
        <strain evidence="3">ATCC 700103</strain>
    </source>
</reference>
<dbReference type="RefSeq" id="WP_076545349.1">
    <property type="nucleotide sequence ID" value="NZ_FTNC01000014.1"/>
</dbReference>
<evidence type="ECO:0000256" key="1">
    <source>
        <dbReference type="SAM" id="Coils"/>
    </source>
</evidence>
<dbReference type="OrthoDB" id="2111489at2"/>
<accession>A0A1N6YFL3</accession>
<name>A0A1N6YFL3_9FIRM</name>
<keyword evidence="3" id="KW-1185">Reference proteome</keyword>
<evidence type="ECO:0000313" key="3">
    <source>
        <dbReference type="Proteomes" id="UP000185669"/>
    </source>
</evidence>
<dbReference type="AlphaFoldDB" id="A0A1N6YFL3"/>
<dbReference type="STRING" id="56779.SAMN05421834_11444"/>
<evidence type="ECO:0000313" key="2">
    <source>
        <dbReference type="EMBL" id="SIR13412.1"/>
    </source>
</evidence>
<dbReference type="Gene3D" id="1.20.120.1490">
    <property type="match status" value="1"/>
</dbReference>
<gene>
    <name evidence="2" type="ORF">SAMN05421834_11444</name>
</gene>
<dbReference type="EMBL" id="FTNC01000014">
    <property type="protein sequence ID" value="SIR13412.1"/>
    <property type="molecule type" value="Genomic_DNA"/>
</dbReference>
<organism evidence="2 3">
    <name type="scientific">Halanaerobium kushneri</name>
    <dbReference type="NCBI Taxonomy" id="56779"/>
    <lineage>
        <taxon>Bacteria</taxon>
        <taxon>Bacillati</taxon>
        <taxon>Bacillota</taxon>
        <taxon>Clostridia</taxon>
        <taxon>Halanaerobiales</taxon>
        <taxon>Halanaerobiaceae</taxon>
        <taxon>Halanaerobium</taxon>
    </lineage>
</organism>
<dbReference type="Proteomes" id="UP000185669">
    <property type="component" value="Unassembled WGS sequence"/>
</dbReference>
<feature type="coiled-coil region" evidence="1">
    <location>
        <begin position="67"/>
        <end position="94"/>
    </location>
</feature>
<protein>
    <submittedName>
        <fullName evidence="2">Protein refolding chaperone Spy/CpxP family</fullName>
    </submittedName>
</protein>
<keyword evidence="1" id="KW-0175">Coiled coil</keyword>
<sequence length="216" mass="24807">MKKIFTVLLVLVFVMTGFTGAIFAHGAQSKMGPGGQSFYNRDRDDVGVGYNRIDLSDEQINQIADLRNEFYNDTEELRDQLRDLNRQLRDLEFRGASNAEIGKTEDQIEKVLTQLDEKRINNQEKIESVLTEEQLNLIEENRLNYEERFQNRFNNDFGPGFRMNYGRNGYSDFDDFHYGMMGGMMGGAFMGGRYDSFGTPGAYNGREFGYGAGWCH</sequence>
<proteinExistence type="predicted"/>